<accession>A0ABV6KR34</accession>
<protein>
    <submittedName>
        <fullName evidence="7">CidA/LrgA family protein</fullName>
    </submittedName>
</protein>
<feature type="transmembrane region" description="Helical" evidence="6">
    <location>
        <begin position="29"/>
        <end position="47"/>
    </location>
</feature>
<feature type="transmembrane region" description="Helical" evidence="6">
    <location>
        <begin position="90"/>
        <end position="110"/>
    </location>
</feature>
<evidence type="ECO:0000313" key="7">
    <source>
        <dbReference type="EMBL" id="MFC0475797.1"/>
    </source>
</evidence>
<keyword evidence="4 6" id="KW-1133">Transmembrane helix</keyword>
<keyword evidence="8" id="KW-1185">Reference proteome</keyword>
<dbReference type="PANTHER" id="PTHR33931">
    <property type="entry name" value="HOLIN-LIKE PROTEIN CIDA-RELATED"/>
    <property type="match status" value="1"/>
</dbReference>
<evidence type="ECO:0000313" key="8">
    <source>
        <dbReference type="Proteomes" id="UP001589738"/>
    </source>
</evidence>
<keyword evidence="2" id="KW-1003">Cell membrane</keyword>
<keyword evidence="3 6" id="KW-0812">Transmembrane</keyword>
<evidence type="ECO:0000256" key="3">
    <source>
        <dbReference type="ARBA" id="ARBA00022692"/>
    </source>
</evidence>
<evidence type="ECO:0000256" key="2">
    <source>
        <dbReference type="ARBA" id="ARBA00022475"/>
    </source>
</evidence>
<evidence type="ECO:0000256" key="5">
    <source>
        <dbReference type="ARBA" id="ARBA00023136"/>
    </source>
</evidence>
<evidence type="ECO:0000256" key="4">
    <source>
        <dbReference type="ARBA" id="ARBA00022989"/>
    </source>
</evidence>
<organism evidence="7 8">
    <name type="scientific">Robertmurraya beringensis</name>
    <dbReference type="NCBI Taxonomy" id="641660"/>
    <lineage>
        <taxon>Bacteria</taxon>
        <taxon>Bacillati</taxon>
        <taxon>Bacillota</taxon>
        <taxon>Bacilli</taxon>
        <taxon>Bacillales</taxon>
        <taxon>Bacillaceae</taxon>
        <taxon>Robertmurraya</taxon>
    </lineage>
</organism>
<evidence type="ECO:0000256" key="1">
    <source>
        <dbReference type="ARBA" id="ARBA00004651"/>
    </source>
</evidence>
<comment type="caution">
    <text evidence="7">The sequence shown here is derived from an EMBL/GenBank/DDBJ whole genome shotgun (WGS) entry which is preliminary data.</text>
</comment>
<keyword evidence="5 6" id="KW-0472">Membrane</keyword>
<dbReference type="InterPro" id="IPR005538">
    <property type="entry name" value="LrgA/CidA"/>
</dbReference>
<feature type="transmembrane region" description="Helical" evidence="6">
    <location>
        <begin position="59"/>
        <end position="78"/>
    </location>
</feature>
<dbReference type="Pfam" id="PF03788">
    <property type="entry name" value="LrgA"/>
    <property type="match status" value="1"/>
</dbReference>
<reference evidence="7 8" key="1">
    <citation type="submission" date="2024-09" db="EMBL/GenBank/DDBJ databases">
        <authorList>
            <person name="Sun Q."/>
            <person name="Mori K."/>
        </authorList>
    </citation>
    <scope>NUCLEOTIDE SEQUENCE [LARGE SCALE GENOMIC DNA]</scope>
    <source>
        <strain evidence="7 8">CGMCC 1.9126</strain>
    </source>
</reference>
<dbReference type="RefSeq" id="WP_160545827.1">
    <property type="nucleotide sequence ID" value="NZ_JBHLUU010000032.1"/>
</dbReference>
<feature type="transmembrane region" description="Helical" evidence="6">
    <location>
        <begin position="7"/>
        <end position="23"/>
    </location>
</feature>
<sequence length="132" mass="14599">MYVTKVIFQIGILIGLFYIGSFLKGFLHIPLPGSIIGLLLLLILLFLKIIPVDWIQDGANVLITFLPLLLVPATVSVMNEPSLFSGNGLVLFGIIMISTIVTMVSVGWCSQHLERMAQKRKEKIQCNNSLSQ</sequence>
<evidence type="ECO:0000256" key="6">
    <source>
        <dbReference type="SAM" id="Phobius"/>
    </source>
</evidence>
<gene>
    <name evidence="7" type="ORF">ACFFHF_11135</name>
</gene>
<dbReference type="PANTHER" id="PTHR33931:SF6">
    <property type="entry name" value="INTEGRAL MEMBRANE PROTEIN YXZK-RELATED"/>
    <property type="match status" value="1"/>
</dbReference>
<dbReference type="EMBL" id="JBHLUU010000032">
    <property type="protein sequence ID" value="MFC0475797.1"/>
    <property type="molecule type" value="Genomic_DNA"/>
</dbReference>
<proteinExistence type="predicted"/>
<comment type="subcellular location">
    <subcellularLocation>
        <location evidence="1">Cell membrane</location>
        <topology evidence="1">Multi-pass membrane protein</topology>
    </subcellularLocation>
</comment>
<name>A0ABV6KR34_9BACI</name>
<dbReference type="Proteomes" id="UP001589738">
    <property type="component" value="Unassembled WGS sequence"/>
</dbReference>